<protein>
    <submittedName>
        <fullName evidence="1">Uncharacterized protein</fullName>
    </submittedName>
</protein>
<proteinExistence type="predicted"/>
<accession>A0A0E9WT62</accession>
<dbReference type="EMBL" id="GBXM01015126">
    <property type="protein sequence ID" value="JAH93451.1"/>
    <property type="molecule type" value="Transcribed_RNA"/>
</dbReference>
<dbReference type="AlphaFoldDB" id="A0A0E9WT62"/>
<reference evidence="1" key="1">
    <citation type="submission" date="2014-11" db="EMBL/GenBank/DDBJ databases">
        <authorList>
            <person name="Amaro Gonzalez C."/>
        </authorList>
    </citation>
    <scope>NUCLEOTIDE SEQUENCE</scope>
</reference>
<organism evidence="1">
    <name type="scientific">Anguilla anguilla</name>
    <name type="common">European freshwater eel</name>
    <name type="synonym">Muraena anguilla</name>
    <dbReference type="NCBI Taxonomy" id="7936"/>
    <lineage>
        <taxon>Eukaryota</taxon>
        <taxon>Metazoa</taxon>
        <taxon>Chordata</taxon>
        <taxon>Craniata</taxon>
        <taxon>Vertebrata</taxon>
        <taxon>Euteleostomi</taxon>
        <taxon>Actinopterygii</taxon>
        <taxon>Neopterygii</taxon>
        <taxon>Teleostei</taxon>
        <taxon>Anguilliformes</taxon>
        <taxon>Anguillidae</taxon>
        <taxon>Anguilla</taxon>
    </lineage>
</organism>
<name>A0A0E9WT62_ANGAN</name>
<sequence>MLSNLATQKQCSSFNKFSRAELICSTYSPIEHPKQGSVDHSHSTLKVCCTTRLTGLIQEINHGWNTNNNCIENQHICHPL</sequence>
<reference evidence="1" key="2">
    <citation type="journal article" date="2015" name="Fish Shellfish Immunol.">
        <title>Early steps in the European eel (Anguilla anguilla)-Vibrio vulnificus interaction in the gills: Role of the RtxA13 toxin.</title>
        <authorList>
            <person name="Callol A."/>
            <person name="Pajuelo D."/>
            <person name="Ebbesson L."/>
            <person name="Teles M."/>
            <person name="MacKenzie S."/>
            <person name="Amaro C."/>
        </authorList>
    </citation>
    <scope>NUCLEOTIDE SEQUENCE</scope>
</reference>
<evidence type="ECO:0000313" key="1">
    <source>
        <dbReference type="EMBL" id="JAH93451.1"/>
    </source>
</evidence>